<keyword evidence="2" id="KW-1185">Reference proteome</keyword>
<dbReference type="STRING" id="709015.GCA_000472485_01242"/>
<accession>A0A1X9YQB5</accession>
<dbReference type="AlphaFoldDB" id="A0A1X9YQB5"/>
<dbReference type="InterPro" id="IPR007709">
    <property type="entry name" value="N-FG_amidohydro"/>
</dbReference>
<dbReference type="OrthoDB" id="9815326at2"/>
<gene>
    <name evidence="1" type="ORF">CA264_06200</name>
</gene>
<keyword evidence="1" id="KW-0378">Hydrolase</keyword>
<protein>
    <submittedName>
        <fullName evidence="1">N-formylglutamate amidohydrolase</fullName>
    </submittedName>
</protein>
<organism evidence="1 2">
    <name type="scientific">Pontibacter actiniarum</name>
    <dbReference type="NCBI Taxonomy" id="323450"/>
    <lineage>
        <taxon>Bacteria</taxon>
        <taxon>Pseudomonadati</taxon>
        <taxon>Bacteroidota</taxon>
        <taxon>Cytophagia</taxon>
        <taxon>Cytophagales</taxon>
        <taxon>Hymenobacteraceae</taxon>
        <taxon>Pontibacter</taxon>
    </lineage>
</organism>
<evidence type="ECO:0000313" key="2">
    <source>
        <dbReference type="Proteomes" id="UP000266292"/>
    </source>
</evidence>
<evidence type="ECO:0000313" key="1">
    <source>
        <dbReference type="EMBL" id="ARS35065.1"/>
    </source>
</evidence>
<dbReference type="Proteomes" id="UP000266292">
    <property type="component" value="Chromosome"/>
</dbReference>
<dbReference type="EMBL" id="CP021235">
    <property type="protein sequence ID" value="ARS35065.1"/>
    <property type="molecule type" value="Genomic_DNA"/>
</dbReference>
<name>A0A1X9YQB5_9BACT</name>
<dbReference type="SUPFAM" id="SSF53187">
    <property type="entry name" value="Zn-dependent exopeptidases"/>
    <property type="match status" value="1"/>
</dbReference>
<sequence>MLRLILTCEHGGNTIPAAYQDLFTHEEELLQSHRGYDPGALELFGHLQELADKSFSATTSRLLVELNRSPGHKDVFSEITRPLPEQEKEKLLRQYYIPYREQVEGLIHDFVMAGRRVLHIAVHTFTPELDGEKREADIGLLYDPKREGEKTFSRAWKKMLQEQDEKLLVRYNYPYLGISDGFPTYLRRKFADGQYMGIELEVNQKFLQGPPERWEQVLQALKQSLAQLMLIHRKTRNGEAGT</sequence>
<dbReference type="Gene3D" id="3.40.630.40">
    <property type="entry name" value="Zn-dependent exopeptidases"/>
    <property type="match status" value="1"/>
</dbReference>
<dbReference type="RefSeq" id="WP_025605537.1">
    <property type="nucleotide sequence ID" value="NZ_CP021235.1"/>
</dbReference>
<dbReference type="GO" id="GO:0016787">
    <property type="term" value="F:hydrolase activity"/>
    <property type="evidence" value="ECO:0007669"/>
    <property type="project" value="UniProtKB-KW"/>
</dbReference>
<dbReference type="Pfam" id="PF05013">
    <property type="entry name" value="FGase"/>
    <property type="match status" value="1"/>
</dbReference>
<proteinExistence type="predicted"/>
<dbReference type="KEGG" id="pact:CA264_06200"/>
<reference evidence="2" key="1">
    <citation type="submission" date="2017-05" db="EMBL/GenBank/DDBJ databases">
        <authorList>
            <person name="Ray J."/>
            <person name="Price M."/>
            <person name="Deutschbauer A."/>
        </authorList>
    </citation>
    <scope>NUCLEOTIDE SEQUENCE [LARGE SCALE GENOMIC DNA]</scope>
    <source>
        <strain evidence="2">DSM 19842</strain>
    </source>
</reference>